<gene>
    <name evidence="1" type="ORF">L1987_77251</name>
</gene>
<evidence type="ECO:0000313" key="1">
    <source>
        <dbReference type="EMBL" id="KAI3694287.1"/>
    </source>
</evidence>
<sequence length="68" mass="7908">MWTKDFKSLIKCAHHSPYALIQVSLKGGNAPFEWPRPQADKNWLETPNINTPTYLHFITTQNHLYLPS</sequence>
<name>A0ACB8Z9M7_9ASTR</name>
<reference evidence="1 2" key="2">
    <citation type="journal article" date="2022" name="Mol. Ecol. Resour.">
        <title>The genomes of chicory, endive, great burdock and yacon provide insights into Asteraceae paleo-polyploidization history and plant inulin production.</title>
        <authorList>
            <person name="Fan W."/>
            <person name="Wang S."/>
            <person name="Wang H."/>
            <person name="Wang A."/>
            <person name="Jiang F."/>
            <person name="Liu H."/>
            <person name="Zhao H."/>
            <person name="Xu D."/>
            <person name="Zhang Y."/>
        </authorList>
    </citation>
    <scope>NUCLEOTIDE SEQUENCE [LARGE SCALE GENOMIC DNA]</scope>
    <source>
        <strain evidence="2">cv. Yunnan</strain>
        <tissue evidence="1">Leaves</tissue>
    </source>
</reference>
<proteinExistence type="predicted"/>
<organism evidence="1 2">
    <name type="scientific">Smallanthus sonchifolius</name>
    <dbReference type="NCBI Taxonomy" id="185202"/>
    <lineage>
        <taxon>Eukaryota</taxon>
        <taxon>Viridiplantae</taxon>
        <taxon>Streptophyta</taxon>
        <taxon>Embryophyta</taxon>
        <taxon>Tracheophyta</taxon>
        <taxon>Spermatophyta</taxon>
        <taxon>Magnoliopsida</taxon>
        <taxon>eudicotyledons</taxon>
        <taxon>Gunneridae</taxon>
        <taxon>Pentapetalae</taxon>
        <taxon>asterids</taxon>
        <taxon>campanulids</taxon>
        <taxon>Asterales</taxon>
        <taxon>Asteraceae</taxon>
        <taxon>Asteroideae</taxon>
        <taxon>Heliantheae alliance</taxon>
        <taxon>Millerieae</taxon>
        <taxon>Smallanthus</taxon>
    </lineage>
</organism>
<comment type="caution">
    <text evidence="1">The sequence shown here is derived from an EMBL/GenBank/DDBJ whole genome shotgun (WGS) entry which is preliminary data.</text>
</comment>
<reference evidence="2" key="1">
    <citation type="journal article" date="2022" name="Mol. Ecol. Resour.">
        <title>The genomes of chicory, endive, great burdock and yacon provide insights into Asteraceae palaeo-polyploidization history and plant inulin production.</title>
        <authorList>
            <person name="Fan W."/>
            <person name="Wang S."/>
            <person name="Wang H."/>
            <person name="Wang A."/>
            <person name="Jiang F."/>
            <person name="Liu H."/>
            <person name="Zhao H."/>
            <person name="Xu D."/>
            <person name="Zhang Y."/>
        </authorList>
    </citation>
    <scope>NUCLEOTIDE SEQUENCE [LARGE SCALE GENOMIC DNA]</scope>
    <source>
        <strain evidence="2">cv. Yunnan</strain>
    </source>
</reference>
<dbReference type="EMBL" id="CM042043">
    <property type="protein sequence ID" value="KAI3694287.1"/>
    <property type="molecule type" value="Genomic_DNA"/>
</dbReference>
<keyword evidence="2" id="KW-1185">Reference proteome</keyword>
<dbReference type="Proteomes" id="UP001056120">
    <property type="component" value="Linkage Group LG26"/>
</dbReference>
<accession>A0ACB8Z9M7</accession>
<evidence type="ECO:0000313" key="2">
    <source>
        <dbReference type="Proteomes" id="UP001056120"/>
    </source>
</evidence>
<protein>
    <submittedName>
        <fullName evidence="1">Uncharacterized protein</fullName>
    </submittedName>
</protein>